<evidence type="ECO:0000259" key="1">
    <source>
        <dbReference type="Pfam" id="PF12973"/>
    </source>
</evidence>
<dbReference type="AlphaFoldDB" id="A0A154L117"/>
<dbReference type="Proteomes" id="UP000076335">
    <property type="component" value="Unassembled WGS sequence"/>
</dbReference>
<dbReference type="InterPro" id="IPR012807">
    <property type="entry name" value="Anti-sigma_ChrR"/>
</dbReference>
<dbReference type="OrthoDB" id="2988517at2"/>
<dbReference type="CDD" id="cd20301">
    <property type="entry name" value="cupin_ChrR"/>
    <property type="match status" value="1"/>
</dbReference>
<accession>A0A154L117</accession>
<dbReference type="InterPro" id="IPR041916">
    <property type="entry name" value="Anti_sigma_zinc_sf"/>
</dbReference>
<dbReference type="Pfam" id="PF12973">
    <property type="entry name" value="Cupin_7"/>
    <property type="match status" value="1"/>
</dbReference>
<dbReference type="NCBIfam" id="TIGR02451">
    <property type="entry name" value="anti_sig_ChrR"/>
    <property type="match status" value="1"/>
</dbReference>
<protein>
    <submittedName>
        <fullName evidence="2">Anti-sigma factor</fullName>
    </submittedName>
</protein>
<dbReference type="InterPro" id="IPR011051">
    <property type="entry name" value="RmlC_Cupin_sf"/>
</dbReference>
<name>A0A154L117_9PROT</name>
<evidence type="ECO:0000313" key="3">
    <source>
        <dbReference type="Proteomes" id="UP000076335"/>
    </source>
</evidence>
<dbReference type="Gene3D" id="2.60.120.10">
    <property type="entry name" value="Jelly Rolls"/>
    <property type="match status" value="1"/>
</dbReference>
<feature type="domain" description="ChrR-like cupin" evidence="1">
    <location>
        <begin position="119"/>
        <end position="214"/>
    </location>
</feature>
<reference evidence="2 3" key="1">
    <citation type="submission" date="2015-12" db="EMBL/GenBank/DDBJ databases">
        <title>Genome sequence of Thalassospira lucentensis MCCC 1A02072.</title>
        <authorList>
            <person name="Lu L."/>
            <person name="Lai Q."/>
            <person name="Shao Z."/>
            <person name="Qian P."/>
        </authorList>
    </citation>
    <scope>NUCLEOTIDE SEQUENCE [LARGE SCALE GENOMIC DNA]</scope>
    <source>
        <strain evidence="2 3">MCCC 1A02072</strain>
    </source>
</reference>
<sequence length="234" mass="25593">MNIKHHPTDQTLMDYASGKLSQAMELLVATHMTLCPKCREKVAEFETLGGAALETANVMSMDAHALDHVMAMIERETANENVVFREMPSTRRVAVGESITGSAIPSVPRPLADLLPDNVLSLEDIPWKSLAPGVKHYQLKSIESKGTVRLMKIAPGVSIPDHGHHGHEMTLLLKGSYIDEIGRFRAGDVADLGNDVDHQPIADTAEECICLIATDAPMKFNRLLPKLLQPFIGI</sequence>
<proteinExistence type="predicted"/>
<dbReference type="EMBL" id="LPVY01000023">
    <property type="protein sequence ID" value="KZB61580.1"/>
    <property type="molecule type" value="Genomic_DNA"/>
</dbReference>
<dbReference type="Gene3D" id="1.10.10.1320">
    <property type="entry name" value="Anti-sigma factor, zinc-finger domain"/>
    <property type="match status" value="1"/>
</dbReference>
<organism evidence="2 3">
    <name type="scientific">Thalassospira lucentensis</name>
    <dbReference type="NCBI Taxonomy" id="168935"/>
    <lineage>
        <taxon>Bacteria</taxon>
        <taxon>Pseudomonadati</taxon>
        <taxon>Pseudomonadota</taxon>
        <taxon>Alphaproteobacteria</taxon>
        <taxon>Rhodospirillales</taxon>
        <taxon>Thalassospiraceae</taxon>
        <taxon>Thalassospira</taxon>
    </lineage>
</organism>
<dbReference type="SUPFAM" id="SSF51182">
    <property type="entry name" value="RmlC-like cupins"/>
    <property type="match status" value="1"/>
</dbReference>
<comment type="caution">
    <text evidence="2">The sequence shown here is derived from an EMBL/GenBank/DDBJ whole genome shotgun (WGS) entry which is preliminary data.</text>
</comment>
<evidence type="ECO:0000313" key="2">
    <source>
        <dbReference type="EMBL" id="KZB61580.1"/>
    </source>
</evidence>
<dbReference type="RefSeq" id="WP_062953184.1">
    <property type="nucleotide sequence ID" value="NZ_LPVY01000023.1"/>
</dbReference>
<dbReference type="InterPro" id="IPR025979">
    <property type="entry name" value="ChrR-like_cupin_dom"/>
</dbReference>
<gene>
    <name evidence="2" type="ORF">AUP42_06385</name>
</gene>
<dbReference type="InterPro" id="IPR014710">
    <property type="entry name" value="RmlC-like_jellyroll"/>
</dbReference>